<dbReference type="Pfam" id="PF26078">
    <property type="entry name" value="Baseplate_J_M"/>
    <property type="match status" value="1"/>
</dbReference>
<dbReference type="PANTHER" id="PTHR37829:SF3">
    <property type="entry name" value="PROTEIN JAYE-RELATED"/>
    <property type="match status" value="1"/>
</dbReference>
<reference evidence="4 5" key="1">
    <citation type="submission" date="2021-05" db="EMBL/GenBank/DDBJ databases">
        <title>Draft Whole Genome Sequencing Of Biosensor Chromobacterium violaceum Strain CV026 Reveals A Regulatory RNA In Chromobacterium violaceum Phenotype Regulatory Network.</title>
        <authorList>
            <person name="Hong K.W."/>
            <person name="Chan K.G."/>
            <person name="Chang C.-Y."/>
        </authorList>
    </citation>
    <scope>NUCLEOTIDE SEQUENCE [LARGE SCALE GENOMIC DNA]</scope>
    <source>
        <strain evidence="4 5">ATCC 31532</strain>
    </source>
</reference>
<proteinExistence type="inferred from homology"/>
<dbReference type="InterPro" id="IPR052399">
    <property type="entry name" value="Phage_Baseplate_Assmbl_Protein"/>
</dbReference>
<comment type="caution">
    <text evidence="4">The sequence shown here is derived from an EMBL/GenBank/DDBJ whole genome shotgun (WGS) entry which is preliminary data.</text>
</comment>
<organism evidence="4 5">
    <name type="scientific">Chromobacterium subtsugae</name>
    <dbReference type="NCBI Taxonomy" id="251747"/>
    <lineage>
        <taxon>Bacteria</taxon>
        <taxon>Pseudomonadati</taxon>
        <taxon>Pseudomonadota</taxon>
        <taxon>Betaproteobacteria</taxon>
        <taxon>Neisseriales</taxon>
        <taxon>Chromobacteriaceae</taxon>
        <taxon>Chromobacterium</taxon>
    </lineage>
</organism>
<evidence type="ECO:0000256" key="1">
    <source>
        <dbReference type="ARBA" id="ARBA00038087"/>
    </source>
</evidence>
<evidence type="ECO:0000313" key="4">
    <source>
        <dbReference type="EMBL" id="MBW8289553.1"/>
    </source>
</evidence>
<dbReference type="EMBL" id="JAHDTB010000019">
    <property type="protein sequence ID" value="MBW8289553.1"/>
    <property type="molecule type" value="Genomic_DNA"/>
</dbReference>
<dbReference type="InterPro" id="IPR058531">
    <property type="entry name" value="Baseplate_J_M"/>
</dbReference>
<evidence type="ECO:0000313" key="5">
    <source>
        <dbReference type="Proteomes" id="UP000711178"/>
    </source>
</evidence>
<accession>A0ABS7FHH9</accession>
<comment type="similarity">
    <text evidence="1">Belongs to the Mu gp47/PBSX XkdT family.</text>
</comment>
<dbReference type="InterPro" id="IPR058530">
    <property type="entry name" value="Baseplate_J-like_C"/>
</dbReference>
<sequence length="363" mass="38554">MMPLPTPDFASIRDTLLRDLQNLRADADTGPDSDFFVRASSVASAAEGLYQHQSWIARQIFPDTADSEYLEQHARLRGIVRKPASAAAGKLQLSGNPNTMVNGSLQVRLGDQLYATPATGGDGGPYAFQLDANGQATVDIRASQPGPAGNQPANLQVDLMQAPPGVAGKALLLSMGGAVDVESDQALLERLLELIRRPPAGGNQHDYRRWALEVKGVTAAYVYPLRRGLGTVDVVVTANNDLPSADTLAAVQAHIEDLRPVTAKSCLVLAPTPRAVDIDLALNLGGISPDVFTPQLQQTLQAYFAGLAPGERLVKSRIEALISDLPGVQDRQLNAPAGNVAPVSDAGKVEWLRLGKLTLRAMP</sequence>
<evidence type="ECO:0000259" key="3">
    <source>
        <dbReference type="Pfam" id="PF26079"/>
    </source>
</evidence>
<name>A0ABS7FHH9_9NEIS</name>
<keyword evidence="5" id="KW-1185">Reference proteome</keyword>
<dbReference type="Pfam" id="PF26079">
    <property type="entry name" value="Baseplate_J_C"/>
    <property type="match status" value="1"/>
</dbReference>
<feature type="domain" description="Baseplate J-like C-terminal" evidence="3">
    <location>
        <begin position="276"/>
        <end position="359"/>
    </location>
</feature>
<dbReference type="PANTHER" id="PTHR37829">
    <property type="entry name" value="PHAGE-LIKE ELEMENT PBSX PROTEIN XKDT"/>
    <property type="match status" value="1"/>
</dbReference>
<protein>
    <submittedName>
        <fullName evidence="4">Baseplate J/gp47 family protein</fullName>
    </submittedName>
</protein>
<gene>
    <name evidence="4" type="ORF">KIF53_18105</name>
</gene>
<feature type="domain" description="Baseplate J-like central" evidence="2">
    <location>
        <begin position="199"/>
        <end position="268"/>
    </location>
</feature>
<dbReference type="Proteomes" id="UP000711178">
    <property type="component" value="Unassembled WGS sequence"/>
</dbReference>
<evidence type="ECO:0000259" key="2">
    <source>
        <dbReference type="Pfam" id="PF26078"/>
    </source>
</evidence>